<name>A0A9Q1C4U1_HOLLE</name>
<organism evidence="1 2">
    <name type="scientific">Holothuria leucospilota</name>
    <name type="common">Black long sea cucumber</name>
    <name type="synonym">Mertensiothuria leucospilota</name>
    <dbReference type="NCBI Taxonomy" id="206669"/>
    <lineage>
        <taxon>Eukaryota</taxon>
        <taxon>Metazoa</taxon>
        <taxon>Echinodermata</taxon>
        <taxon>Eleutherozoa</taxon>
        <taxon>Echinozoa</taxon>
        <taxon>Holothuroidea</taxon>
        <taxon>Aspidochirotacea</taxon>
        <taxon>Aspidochirotida</taxon>
        <taxon>Holothuriidae</taxon>
        <taxon>Holothuria</taxon>
    </lineage>
</organism>
<dbReference type="EMBL" id="JAIZAY010000008">
    <property type="protein sequence ID" value="KAJ8038180.1"/>
    <property type="molecule type" value="Genomic_DNA"/>
</dbReference>
<dbReference type="Proteomes" id="UP001152320">
    <property type="component" value="Chromosome 8"/>
</dbReference>
<reference evidence="1" key="1">
    <citation type="submission" date="2021-10" db="EMBL/GenBank/DDBJ databases">
        <title>Tropical sea cucumber genome reveals ecological adaptation and Cuvierian tubules defense mechanism.</title>
        <authorList>
            <person name="Chen T."/>
        </authorList>
    </citation>
    <scope>NUCLEOTIDE SEQUENCE</scope>
    <source>
        <strain evidence="1">Nanhai2018</strain>
        <tissue evidence="1">Muscle</tissue>
    </source>
</reference>
<sequence>MIFVATIISVQLGSCDPLAWERFYIAIYCAYYHCNFSVQSQLRRSALEFWLDSEHQLPAYDLFMCGSGEVPVGGSP</sequence>
<keyword evidence="2" id="KW-1185">Reference proteome</keyword>
<dbReference type="AlphaFoldDB" id="A0A9Q1C4U1"/>
<evidence type="ECO:0000313" key="2">
    <source>
        <dbReference type="Proteomes" id="UP001152320"/>
    </source>
</evidence>
<protein>
    <submittedName>
        <fullName evidence="1">Uncharacterized protein</fullName>
    </submittedName>
</protein>
<comment type="caution">
    <text evidence="1">The sequence shown here is derived from an EMBL/GenBank/DDBJ whole genome shotgun (WGS) entry which is preliminary data.</text>
</comment>
<accession>A0A9Q1C4U1</accession>
<evidence type="ECO:0000313" key="1">
    <source>
        <dbReference type="EMBL" id="KAJ8038180.1"/>
    </source>
</evidence>
<proteinExistence type="predicted"/>
<gene>
    <name evidence="1" type="ORF">HOLleu_19182</name>
</gene>